<dbReference type="InParanoid" id="F9X3W0"/>
<dbReference type="Proteomes" id="UP000008062">
    <property type="component" value="Chromosome 2"/>
</dbReference>
<dbReference type="eggNOG" id="ENOG502RKXR">
    <property type="taxonomic scope" value="Eukaryota"/>
</dbReference>
<feature type="compositionally biased region" description="Basic and acidic residues" evidence="1">
    <location>
        <begin position="522"/>
        <end position="539"/>
    </location>
</feature>
<dbReference type="GeneID" id="13400015"/>
<feature type="region of interest" description="Disordered" evidence="1">
    <location>
        <begin position="728"/>
        <end position="817"/>
    </location>
</feature>
<evidence type="ECO:0000313" key="2">
    <source>
        <dbReference type="EMBL" id="EGP90393.1"/>
    </source>
</evidence>
<organism evidence="2 3">
    <name type="scientific">Zymoseptoria tritici (strain CBS 115943 / IPO323)</name>
    <name type="common">Speckled leaf blotch fungus</name>
    <name type="synonym">Septoria tritici</name>
    <dbReference type="NCBI Taxonomy" id="336722"/>
    <lineage>
        <taxon>Eukaryota</taxon>
        <taxon>Fungi</taxon>
        <taxon>Dikarya</taxon>
        <taxon>Ascomycota</taxon>
        <taxon>Pezizomycotina</taxon>
        <taxon>Dothideomycetes</taxon>
        <taxon>Dothideomycetidae</taxon>
        <taxon>Mycosphaerellales</taxon>
        <taxon>Mycosphaerellaceae</taxon>
        <taxon>Zymoseptoria</taxon>
    </lineage>
</organism>
<gene>
    <name evidence="2" type="ORF">MYCGRDRAFT_90976</name>
</gene>
<feature type="compositionally biased region" description="Basic and acidic residues" evidence="1">
    <location>
        <begin position="761"/>
        <end position="772"/>
    </location>
</feature>
<dbReference type="KEGG" id="ztr:MYCGRDRAFT_90976"/>
<dbReference type="OMA" id="GLAHWPP"/>
<dbReference type="EMBL" id="CM001197">
    <property type="protein sequence ID" value="EGP90393.1"/>
    <property type="molecule type" value="Genomic_DNA"/>
</dbReference>
<protein>
    <submittedName>
        <fullName evidence="2">Uncharacterized protein</fullName>
    </submittedName>
</protein>
<sequence length="817" mass="91969">MRYVSWQVGNRANAASLDARCTLPYNFTNSTTPTSFSPSRIKSTHPLSSVAQSGAHIASWNIEADPIHLTYGQLGDGNKASRDQPAQRALLNEACSRRIVLAQYQRFPEGYEFEHHLVGEQKARTVILLSPPDLVAIRDEDGIWARHTRQEEEHGPPPYSADFYSMYLYDSGLPSWFLTKDHRDISVTNREQVQLGIQHTPHPQYLEVRYPTTPMRPIANGAPNAFKLNMSEEDQLKLARNFPVTNLLKSGYLVDVVSDGYVVIDLPPALSAQLKADDVTWISSDFKSSYIIEEPANPRHIQLTRSDPQRRQELIEAAERDEHGMRVNPNVTPEGDGYWDWLQAEVDSERAKVLDIFDPAEMAAARLRGFYRKGMSRTESPAVIWRLHNEAEVHNQAEVHEGPPIQNLWHWNPSQQPPGQGVWKFAEEAAREKAAQLFGNAEEFNMAGNPFPDAATIFTLRLQFQFQINKGRIPSESDPTQSITLVWEVAAQADYPPGADVIKTRAESPSADDASLADELPSPDHDYGYDERSMLRHDPMNGGKPGSPNDQRGLIGEAHYMTANIHGTIITLDRSPAQQHKPHQSHKLRVFDTRWNPYQPAGDEFDWSDAASIVKLNKWRNQIMNRRQWPKLREMHKTCTTEQRTWLLENAKLDPGAAPHLFKDIADQFNERFGLLGREARDARTINNVCRLLRGQQVKAEEEADQRRAEVMEPEVKKAMSIDDILKPHASVEQHTGVVSKKDDVAAKHTKATQDSGFGDDGQKEDVRKGDQDCGGAVQGKSAAADQDMIDGEDDVDSLGSDADADYEDEDMDTVWT</sequence>
<accession>F9X3W0</accession>
<name>F9X3W0_ZYMTI</name>
<proteinExistence type="predicted"/>
<keyword evidence="3" id="KW-1185">Reference proteome</keyword>
<evidence type="ECO:0000313" key="3">
    <source>
        <dbReference type="Proteomes" id="UP000008062"/>
    </source>
</evidence>
<dbReference type="RefSeq" id="XP_003855417.1">
    <property type="nucleotide sequence ID" value="XM_003855369.1"/>
</dbReference>
<dbReference type="OrthoDB" id="3650051at2759"/>
<feature type="region of interest" description="Disordered" evidence="1">
    <location>
        <begin position="500"/>
        <end position="550"/>
    </location>
</feature>
<dbReference type="HOGENOM" id="CLU_345886_0_0_1"/>
<dbReference type="AlphaFoldDB" id="F9X3W0"/>
<feature type="compositionally biased region" description="Acidic residues" evidence="1">
    <location>
        <begin position="788"/>
        <end position="817"/>
    </location>
</feature>
<reference evidence="2 3" key="1">
    <citation type="journal article" date="2011" name="PLoS Genet.">
        <title>Finished genome of the fungal wheat pathogen Mycosphaerella graminicola reveals dispensome structure, chromosome plasticity, and stealth pathogenesis.</title>
        <authorList>
            <person name="Goodwin S.B."/>
            <person name="Ben M'barek S."/>
            <person name="Dhillon B."/>
            <person name="Wittenberg A.H.J."/>
            <person name="Crane C.F."/>
            <person name="Hane J.K."/>
            <person name="Foster A.J."/>
            <person name="Van der Lee T.A.J."/>
            <person name="Grimwood J."/>
            <person name="Aerts A."/>
            <person name="Antoniw J."/>
            <person name="Bailey A."/>
            <person name="Bluhm B."/>
            <person name="Bowler J."/>
            <person name="Bristow J."/>
            <person name="van der Burgt A."/>
            <person name="Canto-Canche B."/>
            <person name="Churchill A.C.L."/>
            <person name="Conde-Ferraez L."/>
            <person name="Cools H.J."/>
            <person name="Coutinho P.M."/>
            <person name="Csukai M."/>
            <person name="Dehal P."/>
            <person name="De Wit P."/>
            <person name="Donzelli B."/>
            <person name="van de Geest H.C."/>
            <person name="van Ham R.C.H.J."/>
            <person name="Hammond-Kosack K.E."/>
            <person name="Henrissat B."/>
            <person name="Kilian A."/>
            <person name="Kobayashi A.K."/>
            <person name="Koopmann E."/>
            <person name="Kourmpetis Y."/>
            <person name="Kuzniar A."/>
            <person name="Lindquist E."/>
            <person name="Lombard V."/>
            <person name="Maliepaard C."/>
            <person name="Martins N."/>
            <person name="Mehrabi R."/>
            <person name="Nap J.P.H."/>
            <person name="Ponomarenko A."/>
            <person name="Rudd J.J."/>
            <person name="Salamov A."/>
            <person name="Schmutz J."/>
            <person name="Schouten H.J."/>
            <person name="Shapiro H."/>
            <person name="Stergiopoulos I."/>
            <person name="Torriani S.F.F."/>
            <person name="Tu H."/>
            <person name="de Vries R.P."/>
            <person name="Waalwijk C."/>
            <person name="Ware S.B."/>
            <person name="Wiebenga A."/>
            <person name="Zwiers L.-H."/>
            <person name="Oliver R.P."/>
            <person name="Grigoriev I.V."/>
            <person name="Kema G.H.J."/>
        </authorList>
    </citation>
    <scope>NUCLEOTIDE SEQUENCE [LARGE SCALE GENOMIC DNA]</scope>
    <source>
        <strain evidence="3">CBS 115943 / IPO323</strain>
    </source>
</reference>
<evidence type="ECO:0000256" key="1">
    <source>
        <dbReference type="SAM" id="MobiDB-lite"/>
    </source>
</evidence>